<reference evidence="2 3" key="1">
    <citation type="journal article" date="2017" name="BMC Genomics">
        <title>Comparative genomic and phylogenomic analyses of the Bifidobacteriaceae family.</title>
        <authorList>
            <person name="Lugli G.A."/>
            <person name="Milani C."/>
            <person name="Turroni F."/>
            <person name="Duranti S."/>
            <person name="Mancabelli L."/>
            <person name="Mangifesta M."/>
            <person name="Ferrario C."/>
            <person name="Modesto M."/>
            <person name="Mattarelli P."/>
            <person name="Jiri K."/>
            <person name="van Sinderen D."/>
            <person name="Ventura M."/>
        </authorList>
    </citation>
    <scope>NUCLEOTIDE SEQUENCE [LARGE SCALE GENOMIC DNA]</scope>
    <source>
        <strain evidence="2 3">DSM 24762</strain>
    </source>
</reference>
<dbReference type="InterPro" id="IPR011050">
    <property type="entry name" value="Pectin_lyase_fold/virulence"/>
</dbReference>
<sequence>MTHIHHRTLARKLAVLGACVGMLLSVGALPCTALASEALFDTQTWSGNTPNPYGGQDYFVDSRSGEDASTGTSAQTPWKNLTRVHTVTFQPGDRILLKAGSVWNDQQLWPQGSGAEDKPITIAAYGDSNAAKPYIATNGKVDIPFTRGKGTGNPLKDPQKVGTTGAVVLRNQHHWEIRELSLSNDDDFSVDKTARDGTVWDGISISINADILEKQQGVEQLKAHPERTVMKHFRVDHVDVHHLDSPDTWQKIYTAGVNFQVFGSKNHESYEYAPGGYHFDDIRIEKNTFDTVDLNAIQAGFNWFGDGAGEKDSSGKWHDGWEHLWVRTHNQYTTQLYIGNNSMHSIGQGAIQVGDSKNVLMEYNTVNGYLKRYRAQSCAIYAYASADVLIRYNEVFDGAATTYDGTPWDFEYNDFNVVYEHNYSHDNGAGWFAYMGNTDKAVARYNLSVNDNGTMIREFMSGNYSPTYFTNNVIVYKGGARGQGKTQAEFHNKSFKSPLYFVNNVFYNYDASTQTRWRNSERGEENIDNAIFYHNVFFEASGKHKNEPRNEGGSHEDPHFVGYAGEASIPRLATFSNTSYSGAKDTRSAIRAVAQAFTPAAGSPLIDTGLTTASQGTSDILGHAIQYGTASDIGIVEVDKGEKNAKPFLAVDVEHARENLAQSARVVVSSQHPSSELRATNLTDGNGATRWAAHDDAQYPLDIDIHFGREVMYNTVKIDEYVKVFGNKRHPEWDTHERIQRYSLWRWNDASHDWVKFYTADTGARSAAVFSPQSSTQLRIHVESVYSGRDTYRGHPSPPTISEITVSMNIE</sequence>
<accession>A0A261F5J6</accession>
<evidence type="ECO:0000313" key="2">
    <source>
        <dbReference type="EMBL" id="OZG54345.1"/>
    </source>
</evidence>
<dbReference type="SUPFAM" id="SSF51126">
    <property type="entry name" value="Pectin lyase-like"/>
    <property type="match status" value="1"/>
</dbReference>
<organism evidence="2 3">
    <name type="scientific">Alloscardovia macacae</name>
    <dbReference type="NCBI Taxonomy" id="1160091"/>
    <lineage>
        <taxon>Bacteria</taxon>
        <taxon>Bacillati</taxon>
        <taxon>Actinomycetota</taxon>
        <taxon>Actinomycetes</taxon>
        <taxon>Bifidobacteriales</taxon>
        <taxon>Bifidobacteriaceae</taxon>
        <taxon>Alloscardovia</taxon>
    </lineage>
</organism>
<protein>
    <recommendedName>
        <fullName evidence="4">F5/8 type C domain-containing protein</fullName>
    </recommendedName>
</protein>
<dbReference type="Gene3D" id="2.60.120.260">
    <property type="entry name" value="Galactose-binding domain-like"/>
    <property type="match status" value="1"/>
</dbReference>
<dbReference type="SUPFAM" id="SSF49785">
    <property type="entry name" value="Galactose-binding domain-like"/>
    <property type="match status" value="1"/>
</dbReference>
<evidence type="ECO:0000313" key="3">
    <source>
        <dbReference type="Proteomes" id="UP000243657"/>
    </source>
</evidence>
<dbReference type="Proteomes" id="UP000243657">
    <property type="component" value="Unassembled WGS sequence"/>
</dbReference>
<dbReference type="InterPro" id="IPR008979">
    <property type="entry name" value="Galactose-bd-like_sf"/>
</dbReference>
<comment type="caution">
    <text evidence="2">The sequence shown here is derived from an EMBL/GenBank/DDBJ whole genome shotgun (WGS) entry which is preliminary data.</text>
</comment>
<dbReference type="AlphaFoldDB" id="A0A261F5J6"/>
<name>A0A261F5J6_9BIFI</name>
<keyword evidence="1" id="KW-0732">Signal</keyword>
<evidence type="ECO:0000256" key="1">
    <source>
        <dbReference type="SAM" id="SignalP"/>
    </source>
</evidence>
<dbReference type="EMBL" id="MWWT01000005">
    <property type="protein sequence ID" value="OZG54345.1"/>
    <property type="molecule type" value="Genomic_DNA"/>
</dbReference>
<feature type="chain" id="PRO_5013260833" description="F5/8 type C domain-containing protein" evidence="1">
    <location>
        <begin position="36"/>
        <end position="811"/>
    </location>
</feature>
<evidence type="ECO:0008006" key="4">
    <source>
        <dbReference type="Google" id="ProtNLM"/>
    </source>
</evidence>
<feature type="signal peptide" evidence="1">
    <location>
        <begin position="1"/>
        <end position="35"/>
    </location>
</feature>
<dbReference type="Gene3D" id="2.160.20.10">
    <property type="entry name" value="Single-stranded right-handed beta-helix, Pectin lyase-like"/>
    <property type="match status" value="1"/>
</dbReference>
<keyword evidence="3" id="KW-1185">Reference proteome</keyword>
<gene>
    <name evidence="2" type="ORF">ALMA_0806</name>
</gene>
<dbReference type="InterPro" id="IPR012334">
    <property type="entry name" value="Pectin_lyas_fold"/>
</dbReference>
<proteinExistence type="predicted"/>